<comment type="caution">
    <text evidence="2">The sequence shown here is derived from an EMBL/GenBank/DDBJ whole genome shotgun (WGS) entry which is preliminary data.</text>
</comment>
<dbReference type="AlphaFoldDB" id="A0A6V8PHI3"/>
<evidence type="ECO:0000313" key="3">
    <source>
        <dbReference type="Proteomes" id="UP000568877"/>
    </source>
</evidence>
<accession>A0A6V8PHI3</accession>
<dbReference type="Proteomes" id="UP000568877">
    <property type="component" value="Unassembled WGS sequence"/>
</dbReference>
<dbReference type="EMBL" id="BLSA01000003">
    <property type="protein sequence ID" value="GFP31743.1"/>
    <property type="molecule type" value="Genomic_DNA"/>
</dbReference>
<name>A0A6V8PHI3_9ACTN</name>
<protein>
    <submittedName>
        <fullName evidence="2">Uncharacterized protein</fullName>
    </submittedName>
</protein>
<reference evidence="2 3" key="1">
    <citation type="journal article" date="2020" name="Front. Microbiol.">
        <title>Single-cell genomics of novel Actinobacteria with the Wood-Ljungdahl pathway discovered in a serpentinizing system.</title>
        <authorList>
            <person name="Merino N."/>
            <person name="Kawai M."/>
            <person name="Boyd E.S."/>
            <person name="Colman D.R."/>
            <person name="McGlynn S.E."/>
            <person name="Nealson K.H."/>
            <person name="Kurokawa K."/>
            <person name="Hongoh Y."/>
        </authorList>
    </citation>
    <scope>NUCLEOTIDE SEQUENCE [LARGE SCALE GENOMIC DNA]</scope>
    <source>
        <strain evidence="2 3">S42</strain>
    </source>
</reference>
<organism evidence="2 3">
    <name type="scientific">Candidatus Hakubella thermalkaliphila</name>
    <dbReference type="NCBI Taxonomy" id="2754717"/>
    <lineage>
        <taxon>Bacteria</taxon>
        <taxon>Bacillati</taxon>
        <taxon>Actinomycetota</taxon>
        <taxon>Actinomycetota incertae sedis</taxon>
        <taxon>Candidatus Hakubellales</taxon>
        <taxon>Candidatus Hakubellaceae</taxon>
        <taxon>Candidatus Hakubella</taxon>
    </lineage>
</organism>
<feature type="region of interest" description="Disordered" evidence="1">
    <location>
        <begin position="163"/>
        <end position="194"/>
    </location>
</feature>
<evidence type="ECO:0000313" key="2">
    <source>
        <dbReference type="EMBL" id="GFP31743.1"/>
    </source>
</evidence>
<gene>
    <name evidence="2" type="ORF">HKBW3S42_00050</name>
</gene>
<evidence type="ECO:0000256" key="1">
    <source>
        <dbReference type="SAM" id="MobiDB-lite"/>
    </source>
</evidence>
<feature type="compositionally biased region" description="Basic and acidic residues" evidence="1">
    <location>
        <begin position="172"/>
        <end position="186"/>
    </location>
</feature>
<sequence>MLHRQPAVPQTGLNSGGPHPTASARHSHSALQNTGLPGAACIPTSCLQVDALLHYTKNFPASPPLPYGRGLLGGEAKGRKGGELSYPRILLRSPSTAEIDSSWAFFLDDRPDTFPKVPLPGQLLCSVRIFPATVEEISRKAIGEGGEKIRRCSQRRLWWAGKSHIPIPHPPKSKENLRPSRGDPHRQHTSRMGW</sequence>
<feature type="region of interest" description="Disordered" evidence="1">
    <location>
        <begin position="1"/>
        <end position="29"/>
    </location>
</feature>
<proteinExistence type="predicted"/>